<dbReference type="EMBL" id="QGNW01002073">
    <property type="protein sequence ID" value="RVW25650.1"/>
    <property type="molecule type" value="Genomic_DNA"/>
</dbReference>
<dbReference type="PANTHER" id="PTHR47926">
    <property type="entry name" value="PENTATRICOPEPTIDE REPEAT-CONTAINING PROTEIN"/>
    <property type="match status" value="1"/>
</dbReference>
<evidence type="ECO:0000313" key="4">
    <source>
        <dbReference type="EMBL" id="RVW25650.1"/>
    </source>
</evidence>
<evidence type="ECO:0000256" key="3">
    <source>
        <dbReference type="PROSITE-ProRule" id="PRU00708"/>
    </source>
</evidence>
<dbReference type="PROSITE" id="PS51375">
    <property type="entry name" value="PPR"/>
    <property type="match status" value="6"/>
</dbReference>
<comment type="similarity">
    <text evidence="2">Belongs to the PPR family. PCMP-E subfamily.</text>
</comment>
<dbReference type="FunFam" id="1.25.40.10:FF:000883">
    <property type="entry name" value="Pentatricopeptide repeat-containing protein"/>
    <property type="match status" value="1"/>
</dbReference>
<accession>A0A438CR16</accession>
<dbReference type="Proteomes" id="UP000288805">
    <property type="component" value="Unassembled WGS sequence"/>
</dbReference>
<dbReference type="FunFam" id="1.25.40.10:FF:001227">
    <property type="entry name" value="Pentatricopeptide repeat-containing protein At1g26900, mitochondrial"/>
    <property type="match status" value="1"/>
</dbReference>
<dbReference type="PANTHER" id="PTHR47926:SF397">
    <property type="entry name" value="(WILD MALAYSIAN BANANA) HYPOTHETICAL PROTEIN"/>
    <property type="match status" value="1"/>
</dbReference>
<reference evidence="4 5" key="1">
    <citation type="journal article" date="2018" name="PLoS Genet.">
        <title>Population sequencing reveals clonal diversity and ancestral inbreeding in the grapevine cultivar Chardonnay.</title>
        <authorList>
            <person name="Roach M.J."/>
            <person name="Johnson D.L."/>
            <person name="Bohlmann J."/>
            <person name="van Vuuren H.J."/>
            <person name="Jones S.J."/>
            <person name="Pretorius I.S."/>
            <person name="Schmidt S.A."/>
            <person name="Borneman A.R."/>
        </authorList>
    </citation>
    <scope>NUCLEOTIDE SEQUENCE [LARGE SCALE GENOMIC DNA]</scope>
    <source>
        <strain evidence="5">cv. Chardonnay</strain>
        <tissue evidence="4">Leaf</tissue>
    </source>
</reference>
<feature type="repeat" description="PPR" evidence="3">
    <location>
        <begin position="443"/>
        <end position="477"/>
    </location>
</feature>
<dbReference type="NCBIfam" id="TIGR00756">
    <property type="entry name" value="PPR"/>
    <property type="match status" value="6"/>
</dbReference>
<feature type="repeat" description="PPR" evidence="3">
    <location>
        <begin position="242"/>
        <end position="276"/>
    </location>
</feature>
<name>A0A438CR16_VITVI</name>
<comment type="caution">
    <text evidence="4">The sequence shown here is derived from an EMBL/GenBank/DDBJ whole genome shotgun (WGS) entry which is preliminary data.</text>
</comment>
<proteinExistence type="inferred from homology"/>
<evidence type="ECO:0000256" key="1">
    <source>
        <dbReference type="ARBA" id="ARBA00022737"/>
    </source>
</evidence>
<dbReference type="InterPro" id="IPR011990">
    <property type="entry name" value="TPR-like_helical_dom_sf"/>
</dbReference>
<evidence type="ECO:0000313" key="5">
    <source>
        <dbReference type="Proteomes" id="UP000288805"/>
    </source>
</evidence>
<feature type="repeat" description="PPR" evidence="3">
    <location>
        <begin position="342"/>
        <end position="376"/>
    </location>
</feature>
<dbReference type="InterPro" id="IPR046960">
    <property type="entry name" value="PPR_At4g14850-like_plant"/>
</dbReference>
<dbReference type="Pfam" id="PF13041">
    <property type="entry name" value="PPR_2"/>
    <property type="match status" value="2"/>
</dbReference>
<dbReference type="SUPFAM" id="SSF48452">
    <property type="entry name" value="TPR-like"/>
    <property type="match status" value="1"/>
</dbReference>
<organism evidence="4 5">
    <name type="scientific">Vitis vinifera</name>
    <name type="common">Grape</name>
    <dbReference type="NCBI Taxonomy" id="29760"/>
    <lineage>
        <taxon>Eukaryota</taxon>
        <taxon>Viridiplantae</taxon>
        <taxon>Streptophyta</taxon>
        <taxon>Embryophyta</taxon>
        <taxon>Tracheophyta</taxon>
        <taxon>Spermatophyta</taxon>
        <taxon>Magnoliopsida</taxon>
        <taxon>eudicotyledons</taxon>
        <taxon>Gunneridae</taxon>
        <taxon>Pentapetalae</taxon>
        <taxon>rosids</taxon>
        <taxon>Vitales</taxon>
        <taxon>Vitaceae</taxon>
        <taxon>Viteae</taxon>
        <taxon>Vitis</taxon>
    </lineage>
</organism>
<evidence type="ECO:0000256" key="2">
    <source>
        <dbReference type="ARBA" id="ARBA00061659"/>
    </source>
</evidence>
<protein>
    <submittedName>
        <fullName evidence="4">Pentatricopeptide repeat-containing protein, mitochondrial</fullName>
    </submittedName>
</protein>
<keyword evidence="1" id="KW-0677">Repeat</keyword>
<feature type="repeat" description="PPR" evidence="3">
    <location>
        <begin position="478"/>
        <end position="512"/>
    </location>
</feature>
<dbReference type="InterPro" id="IPR002885">
    <property type="entry name" value="PPR_rpt"/>
</dbReference>
<dbReference type="FunFam" id="1.25.40.10:FF:000090">
    <property type="entry name" value="Pentatricopeptide repeat-containing protein, chloroplastic"/>
    <property type="match status" value="1"/>
</dbReference>
<gene>
    <name evidence="4" type="primary">PCMP-E98_0</name>
    <name evidence="4" type="ORF">CK203_114656</name>
</gene>
<dbReference type="AlphaFoldDB" id="A0A438CR16"/>
<sequence>MRASEALPNHFTIPMIVASCAELELVNYGRSIHGLVSKLGLFSGSSAVGSSFVYMYSKCGVLEEAYGVFDEILFRDVVAWTALVIGCVQNGESKMGLECLCEMHRIGGDGERPNFRTLEGGFQACGNLGALLEGRCLHGLVVKTGMDYSQVVQSLLLSMYSKCGNPEEAHRSFCEVLNKDIISWTSMISAYSRMGWATECIDMFWEMLVSGIYPDGIVISCMLSSFSNSMRVEVLCRVNEQNFEAWNLMVSGYGKIGLIMKCIGLFREMQCLGIESDSNSLVSVVSSCSQLGATHLARSIHCYMIKNLMDENVSVNNSLIDMYGKSGNLTIARRIFCRIPRDIVTWNTLISSYAHCGHFAEALSLYDKMVLEDLKPNSATLVSVLSACSHLASLEEGEKVHNYINGGKFEFNLSIATALIDMYAKCGQLEKSREIFNSMHERDVITWNVMISGYGMHGDARSAIEFFQQMEESSAKPNGLTFLAVLSACAHAGLVKEGKYLFGKMQDYSVAPNLKHYACMVDLLGRSGNLQEAEALVLSMPISPDGGVWGALLSSCKIHNEIEMGIRIAKHAIDSDVENDGYYVMISNMYSSIGKWRRLKRQEE</sequence>
<feature type="repeat" description="PPR" evidence="3">
    <location>
        <begin position="412"/>
        <end position="442"/>
    </location>
</feature>
<dbReference type="GO" id="GO:0009451">
    <property type="term" value="P:RNA modification"/>
    <property type="evidence" value="ECO:0007669"/>
    <property type="project" value="InterPro"/>
</dbReference>
<dbReference type="PROSITE" id="PS51257">
    <property type="entry name" value="PROKAR_LIPOPROTEIN"/>
    <property type="match status" value="1"/>
</dbReference>
<dbReference type="GO" id="GO:0003723">
    <property type="term" value="F:RNA binding"/>
    <property type="evidence" value="ECO:0007669"/>
    <property type="project" value="InterPro"/>
</dbReference>
<feature type="repeat" description="PPR" evidence="3">
    <location>
        <begin position="180"/>
        <end position="214"/>
    </location>
</feature>
<dbReference type="Gene3D" id="1.25.40.10">
    <property type="entry name" value="Tetratricopeptide repeat domain"/>
    <property type="match status" value="5"/>
</dbReference>
<dbReference type="Pfam" id="PF01535">
    <property type="entry name" value="PPR"/>
    <property type="match status" value="7"/>
</dbReference>